<name>A0A1M7KUE2_9BACT</name>
<dbReference type="EMBL" id="FRBL01000010">
    <property type="protein sequence ID" value="SHM69175.1"/>
    <property type="molecule type" value="Genomic_DNA"/>
</dbReference>
<evidence type="ECO:0000313" key="2">
    <source>
        <dbReference type="EMBL" id="SHM69175.1"/>
    </source>
</evidence>
<dbReference type="AlphaFoldDB" id="A0A1M7KUE2"/>
<reference evidence="2 3" key="1">
    <citation type="submission" date="2016-11" db="EMBL/GenBank/DDBJ databases">
        <authorList>
            <person name="Jaros S."/>
            <person name="Januszkiewicz K."/>
            <person name="Wedrychowicz H."/>
        </authorList>
    </citation>
    <scope>NUCLEOTIDE SEQUENCE [LARGE SCALE GENOMIC DNA]</scope>
    <source>
        <strain evidence="2 3">DSM 27406</strain>
    </source>
</reference>
<organism evidence="2 3">
    <name type="scientific">Chitinophaga jiangningensis</name>
    <dbReference type="NCBI Taxonomy" id="1419482"/>
    <lineage>
        <taxon>Bacteria</taxon>
        <taxon>Pseudomonadati</taxon>
        <taxon>Bacteroidota</taxon>
        <taxon>Chitinophagia</taxon>
        <taxon>Chitinophagales</taxon>
        <taxon>Chitinophagaceae</taxon>
        <taxon>Chitinophaga</taxon>
    </lineage>
</organism>
<feature type="chain" id="PRO_5012568159" description="Unsaturated rhamnogalacturonyl hydrolase" evidence="1">
    <location>
        <begin position="25"/>
        <end position="273"/>
    </location>
</feature>
<protein>
    <recommendedName>
        <fullName evidence="4">Unsaturated rhamnogalacturonyl hydrolase</fullName>
    </recommendedName>
</protein>
<dbReference type="STRING" id="1419482.SAMN05444266_11014"/>
<accession>A0A1M7KUE2</accession>
<dbReference type="Proteomes" id="UP000184420">
    <property type="component" value="Unassembled WGS sequence"/>
</dbReference>
<evidence type="ECO:0000313" key="3">
    <source>
        <dbReference type="Proteomes" id="UP000184420"/>
    </source>
</evidence>
<dbReference type="RefSeq" id="WP_143160084.1">
    <property type="nucleotide sequence ID" value="NZ_FRBL01000010.1"/>
</dbReference>
<keyword evidence="3" id="KW-1185">Reference proteome</keyword>
<dbReference type="Gene3D" id="3.40.50.880">
    <property type="match status" value="1"/>
</dbReference>
<dbReference type="InterPro" id="IPR029062">
    <property type="entry name" value="Class_I_gatase-like"/>
</dbReference>
<dbReference type="OrthoDB" id="6381507at2"/>
<dbReference type="SUPFAM" id="SSF52317">
    <property type="entry name" value="Class I glutamine amidotransferase-like"/>
    <property type="match status" value="1"/>
</dbReference>
<gene>
    <name evidence="2" type="ORF">SAMN05444266_11014</name>
</gene>
<sequence length="273" mass="30662">MPRSRIFRGVLSLMLMAMSAPAWAQQSPTKEVKVTLDYFFNHEYKKDKAGNTIRWHYTWEEQEYGGFSLWGHIFDSLGAKRDTLAVAPSAATLKGTGIYIIVDPDTEKETASPNYMNDTYAKAIYNWVKAGGVLVLLQNDSLNSEFTNFNKLSDRFGIHFNGDSKNRVQGRNFEQGAVFFPPNHEIFANVKKAYIKEVSTLTLKAPARAVHKDADNNILMAVAKVGKGTVFAVGDPWFYNEYTDGKKLPAEFQNYSAAADLAVWLLKQVPAKK</sequence>
<evidence type="ECO:0008006" key="4">
    <source>
        <dbReference type="Google" id="ProtNLM"/>
    </source>
</evidence>
<proteinExistence type="predicted"/>
<evidence type="ECO:0000256" key="1">
    <source>
        <dbReference type="SAM" id="SignalP"/>
    </source>
</evidence>
<keyword evidence="1" id="KW-0732">Signal</keyword>
<feature type="signal peptide" evidence="1">
    <location>
        <begin position="1"/>
        <end position="24"/>
    </location>
</feature>